<evidence type="ECO:0000313" key="8">
    <source>
        <dbReference type="Proteomes" id="UP000183365"/>
    </source>
</evidence>
<dbReference type="GO" id="GO:0006298">
    <property type="term" value="P:mismatch repair"/>
    <property type="evidence" value="ECO:0007669"/>
    <property type="project" value="InterPro"/>
</dbReference>
<dbReference type="SUPFAM" id="SSF52540">
    <property type="entry name" value="P-loop containing nucleoside triphosphate hydrolases"/>
    <property type="match status" value="1"/>
</dbReference>
<dbReference type="PANTHER" id="PTHR11361">
    <property type="entry name" value="DNA MISMATCH REPAIR PROTEIN MUTS FAMILY MEMBER"/>
    <property type="match status" value="1"/>
</dbReference>
<proteinExistence type="inferred from homology"/>
<dbReference type="Proteomes" id="UP000183365">
    <property type="component" value="Unassembled WGS sequence"/>
</dbReference>
<keyword evidence="4" id="KW-0067">ATP-binding</keyword>
<dbReference type="PANTHER" id="PTHR11361:SF148">
    <property type="entry name" value="DNA MISMATCH REPAIR PROTEIN MSH6"/>
    <property type="match status" value="1"/>
</dbReference>
<evidence type="ECO:0000259" key="6">
    <source>
        <dbReference type="PROSITE" id="PS00486"/>
    </source>
</evidence>
<dbReference type="GO" id="GO:0005524">
    <property type="term" value="F:ATP binding"/>
    <property type="evidence" value="ECO:0007669"/>
    <property type="project" value="UniProtKB-KW"/>
</dbReference>
<dbReference type="Pfam" id="PF01624">
    <property type="entry name" value="MutS_I"/>
    <property type="match status" value="1"/>
</dbReference>
<evidence type="ECO:0000256" key="2">
    <source>
        <dbReference type="ARBA" id="ARBA00022741"/>
    </source>
</evidence>
<keyword evidence="8" id="KW-1185">Reference proteome</keyword>
<dbReference type="InterPro" id="IPR000432">
    <property type="entry name" value="DNA_mismatch_repair_MutS_C"/>
</dbReference>
<dbReference type="Pfam" id="PF05192">
    <property type="entry name" value="MutS_III"/>
    <property type="match status" value="1"/>
</dbReference>
<dbReference type="SUPFAM" id="SSF55271">
    <property type="entry name" value="DNA repair protein MutS, domain I"/>
    <property type="match status" value="1"/>
</dbReference>
<keyword evidence="2" id="KW-0547">Nucleotide-binding</keyword>
<dbReference type="InterPro" id="IPR045076">
    <property type="entry name" value="MutS"/>
</dbReference>
<dbReference type="PROSITE" id="PS00486">
    <property type="entry name" value="DNA_MISMATCH_REPAIR_2"/>
    <property type="match status" value="1"/>
</dbReference>
<dbReference type="VEuPathDB" id="FungiDB:HGUI_03037"/>
<feature type="domain" description="DNA mismatch repair proteins mutS family" evidence="6">
    <location>
        <begin position="788"/>
        <end position="804"/>
    </location>
</feature>
<dbReference type="GO" id="GO:0030983">
    <property type="term" value="F:mismatched DNA binding"/>
    <property type="evidence" value="ECO:0007669"/>
    <property type="project" value="InterPro"/>
</dbReference>
<evidence type="ECO:0000313" key="7">
    <source>
        <dbReference type="EMBL" id="SGZ40837.1"/>
    </source>
</evidence>
<dbReference type="InterPro" id="IPR007695">
    <property type="entry name" value="DNA_mismatch_repair_MutS-lik_N"/>
</dbReference>
<dbReference type="OrthoDB" id="121051at2759"/>
<dbReference type="SUPFAM" id="SSF48334">
    <property type="entry name" value="DNA repair protein MutS, domain III"/>
    <property type="match status" value="1"/>
</dbReference>
<dbReference type="InterPro" id="IPR027417">
    <property type="entry name" value="P-loop_NTPase"/>
</dbReference>
<comment type="similarity">
    <text evidence="1">Belongs to the DNA mismatch repair MutS family.</text>
</comment>
<dbReference type="InterPro" id="IPR036187">
    <property type="entry name" value="DNA_mismatch_repair_MutS_sf"/>
</dbReference>
<dbReference type="InterPro" id="IPR016151">
    <property type="entry name" value="DNA_mismatch_repair_MutS_N"/>
</dbReference>
<evidence type="ECO:0000256" key="4">
    <source>
        <dbReference type="ARBA" id="ARBA00022840"/>
    </source>
</evidence>
<dbReference type="Gene3D" id="3.40.1170.10">
    <property type="entry name" value="DNA repair protein MutS, domain I"/>
    <property type="match status" value="1"/>
</dbReference>
<dbReference type="SMART" id="SM00534">
    <property type="entry name" value="MUTSac"/>
    <property type="match status" value="1"/>
</dbReference>
<dbReference type="GO" id="GO:0032301">
    <property type="term" value="C:MutSalpha complex"/>
    <property type="evidence" value="ECO:0007669"/>
    <property type="project" value="TreeGrafter"/>
</dbReference>
<dbReference type="Gene3D" id="3.40.50.300">
    <property type="entry name" value="P-loop containing nucleotide triphosphate hydrolases"/>
    <property type="match status" value="1"/>
</dbReference>
<keyword evidence="5" id="KW-0238">DNA-binding</keyword>
<dbReference type="EMBL" id="FQNF01000066">
    <property type="protein sequence ID" value="SGZ40837.1"/>
    <property type="molecule type" value="Genomic_DNA"/>
</dbReference>
<dbReference type="GO" id="GO:0140664">
    <property type="term" value="F:ATP-dependent DNA damage sensor activity"/>
    <property type="evidence" value="ECO:0007669"/>
    <property type="project" value="InterPro"/>
</dbReference>
<dbReference type="Gene3D" id="1.10.1420.10">
    <property type="match status" value="2"/>
</dbReference>
<reference evidence="8" key="1">
    <citation type="submission" date="2016-11" db="EMBL/GenBank/DDBJ databases">
        <authorList>
            <person name="Guldener U."/>
        </authorList>
    </citation>
    <scope>NUCLEOTIDE SEQUENCE [LARGE SCALE GENOMIC DNA]</scope>
</reference>
<keyword evidence="3" id="KW-0227">DNA damage</keyword>
<dbReference type="Pfam" id="PF00488">
    <property type="entry name" value="MutS_V"/>
    <property type="match status" value="1"/>
</dbReference>
<organism evidence="7 8">
    <name type="scientific">Hanseniaspora guilliermondii</name>
    <dbReference type="NCBI Taxonomy" id="56406"/>
    <lineage>
        <taxon>Eukaryota</taxon>
        <taxon>Fungi</taxon>
        <taxon>Dikarya</taxon>
        <taxon>Ascomycota</taxon>
        <taxon>Saccharomycotina</taxon>
        <taxon>Saccharomycetes</taxon>
        <taxon>Saccharomycodales</taxon>
        <taxon>Saccharomycodaceae</taxon>
        <taxon>Hanseniaspora</taxon>
    </lineage>
</organism>
<accession>A0A1L0CPG6</accession>
<dbReference type="InterPro" id="IPR007696">
    <property type="entry name" value="DNA_mismatch_repair_MutS_core"/>
</dbReference>
<gene>
    <name evidence="7" type="ORF">HGUI_03037</name>
</gene>
<evidence type="ECO:0000256" key="5">
    <source>
        <dbReference type="ARBA" id="ARBA00023125"/>
    </source>
</evidence>
<evidence type="ECO:0000256" key="1">
    <source>
        <dbReference type="ARBA" id="ARBA00006271"/>
    </source>
</evidence>
<evidence type="ECO:0000256" key="3">
    <source>
        <dbReference type="ARBA" id="ARBA00022763"/>
    </source>
</evidence>
<sequence>MHTIDSLSNFSATRSSPYFKTNKKVSKDLISNQTKLNIRKRKRESETKLNPLDEEILKLKLKYPQVLIVVEYGYTHRLYCEDGRIAAKILKNKFTSGRASFYQNDKKGSTKEKFAYCTINSKHLNESLIQLVSHNYKVLLFKQSNNTENNMIARYIEKIISLTTFNYINETIVDDLQGNSPTKTEYSSLLCIYFDISEDSVQCISFLELDLKDCSLKQEQLKNEMIYDESYFKSRFRGIMGQFQTIEIVTNKEAPYSFLSILNAINPQIRVYKEEFLFDKDSSYCAEYQLLHQYLKDYNLQHTLEVNYGKHKKDANDNICKLSNNIINHLNMFSNKVTKSEINTLWGLLNNQNILTSYGKDKLMTWIKNPLVDIEDIRSRNEAIVFFSRDRNVPIFFNALKLFFDNKNYKNIARINSKIKISPKSLINRRDIYFYLSAFRTLKLLFKTHSEFINTLKKSLTPSEQLKSTPRLLKKLIICCESLINELSIVDMLDFIDRNAVFSTNLEFSIKNFFILSKYDRSEHINKIERDISLIEEKKMAQLEKYKNITGKPYLAFHENKFEIILRTSESRGLPENWRFLNRITKNKYHPMNLYRAPETDELEIQLEEKKKELLNVCDAEYRYFLERLNTDYNKVYEIIDILASIDSLRCLGLSTSHFSSTPIFVKESGIISLEDAHNPMLDYDRSYLMNSNTQNIPNTINLRSDKLFILTGLNAGGKTTVMKKVAYLCILAQIGCNTPCLYHKQSIFTSLDIRTGSSDSIITKTSTFLNEMLEYKEMLENSMCERSLVLLDEIGRGTSHIDGTSLTYAFLKDLKEKGNSKGIVMFVTHYHDLLKNQTDFDADEIYKMGFHSVENGQSETLIPTFKLQKGIGESLGIELAKVCGFDDDVLDNIDSFKYHVKKERAYKDFYKFIETEDTSILKRLMDYI</sequence>
<name>A0A1L0CPG6_9ASCO</name>
<dbReference type="SMART" id="SM00533">
    <property type="entry name" value="MUTSd"/>
    <property type="match status" value="1"/>
</dbReference>
<dbReference type="AlphaFoldDB" id="A0A1L0CPG6"/>
<protein>
    <recommendedName>
        <fullName evidence="6">DNA mismatch repair proteins mutS family domain-containing protein</fullName>
    </recommendedName>
</protein>